<evidence type="ECO:0000256" key="3">
    <source>
        <dbReference type="SAM" id="SignalP"/>
    </source>
</evidence>
<dbReference type="InterPro" id="IPR025997">
    <property type="entry name" value="SBP_2_dom"/>
</dbReference>
<evidence type="ECO:0000259" key="4">
    <source>
        <dbReference type="Pfam" id="PF13407"/>
    </source>
</evidence>
<dbReference type="AlphaFoldDB" id="A0A0M0LII4"/>
<dbReference type="OrthoDB" id="7041874at2"/>
<comment type="caution">
    <text evidence="5">The sequence shown here is derived from an EMBL/GenBank/DDBJ whole genome shotgun (WGS) entry which is preliminary data.</text>
</comment>
<dbReference type="Pfam" id="PF13407">
    <property type="entry name" value="Peripla_BP_4"/>
    <property type="match status" value="1"/>
</dbReference>
<evidence type="ECO:0000256" key="2">
    <source>
        <dbReference type="ARBA" id="ARBA00007639"/>
    </source>
</evidence>
<feature type="signal peptide" evidence="3">
    <location>
        <begin position="1"/>
        <end position="20"/>
    </location>
</feature>
<accession>A0A0M0LII4</accession>
<dbReference type="InterPro" id="IPR028082">
    <property type="entry name" value="Peripla_BP_I"/>
</dbReference>
<name>A0A0M0LII4_9BACI</name>
<dbReference type="EMBL" id="LILC01000002">
    <property type="protein sequence ID" value="KOO50493.1"/>
    <property type="molecule type" value="Genomic_DNA"/>
</dbReference>
<protein>
    <submittedName>
        <fullName evidence="5">LacI family transcriptional regulator</fullName>
    </submittedName>
</protein>
<evidence type="ECO:0000256" key="1">
    <source>
        <dbReference type="ARBA" id="ARBA00004196"/>
    </source>
</evidence>
<evidence type="ECO:0000313" key="6">
    <source>
        <dbReference type="Proteomes" id="UP000037558"/>
    </source>
</evidence>
<dbReference type="Gene3D" id="3.40.50.2300">
    <property type="match status" value="2"/>
</dbReference>
<gene>
    <name evidence="5" type="ORF">AMD01_01700</name>
</gene>
<dbReference type="SUPFAM" id="SSF53822">
    <property type="entry name" value="Periplasmic binding protein-like I"/>
    <property type="match status" value="1"/>
</dbReference>
<dbReference type="RefSeq" id="WP_053399652.1">
    <property type="nucleotide sequence ID" value="NZ_LILC01000002.1"/>
</dbReference>
<dbReference type="PATRIC" id="fig|284581.3.peg.598"/>
<feature type="domain" description="Periplasmic binding protein" evidence="4">
    <location>
        <begin position="66"/>
        <end position="323"/>
    </location>
</feature>
<dbReference type="STRING" id="284581.AMD01_01700"/>
<dbReference type="GO" id="GO:0030288">
    <property type="term" value="C:outer membrane-bounded periplasmic space"/>
    <property type="evidence" value="ECO:0007669"/>
    <property type="project" value="TreeGrafter"/>
</dbReference>
<comment type="subcellular location">
    <subcellularLocation>
        <location evidence="1">Cell envelope</location>
    </subcellularLocation>
</comment>
<dbReference type="InterPro" id="IPR050555">
    <property type="entry name" value="Bact_Solute-Bind_Prot2"/>
</dbReference>
<feature type="chain" id="PRO_5038903501" evidence="3">
    <location>
        <begin position="21"/>
        <end position="363"/>
    </location>
</feature>
<organism evidence="5 6">
    <name type="scientific">Priestia koreensis</name>
    <dbReference type="NCBI Taxonomy" id="284581"/>
    <lineage>
        <taxon>Bacteria</taxon>
        <taxon>Bacillati</taxon>
        <taxon>Bacillota</taxon>
        <taxon>Bacilli</taxon>
        <taxon>Bacillales</taxon>
        <taxon>Bacillaceae</taxon>
        <taxon>Priestia</taxon>
    </lineage>
</organism>
<reference evidence="6" key="1">
    <citation type="submission" date="2015-08" db="EMBL/GenBank/DDBJ databases">
        <title>Fjat-14210 dsm16467.</title>
        <authorList>
            <person name="Liu B."/>
            <person name="Wang J."/>
            <person name="Zhu Y."/>
            <person name="Liu G."/>
            <person name="Chen Q."/>
            <person name="Chen Z."/>
            <person name="Lan J."/>
            <person name="Che J."/>
            <person name="Ge C."/>
            <person name="Shi H."/>
            <person name="Pan Z."/>
            <person name="Liu X."/>
        </authorList>
    </citation>
    <scope>NUCLEOTIDE SEQUENCE [LARGE SCALE GENOMIC DNA]</scope>
    <source>
        <strain evidence="6">DSM 16467</strain>
    </source>
</reference>
<proteinExistence type="inferred from homology"/>
<dbReference type="Proteomes" id="UP000037558">
    <property type="component" value="Unassembled WGS sequence"/>
</dbReference>
<dbReference type="PANTHER" id="PTHR30036:SF7">
    <property type="entry name" value="ABC TRANSPORTER PERIPLASMIC-BINDING PROTEIN YPHF"/>
    <property type="match status" value="1"/>
</dbReference>
<keyword evidence="6" id="KW-1185">Reference proteome</keyword>
<evidence type="ECO:0000313" key="5">
    <source>
        <dbReference type="EMBL" id="KOO50493.1"/>
    </source>
</evidence>
<sequence length="363" mass="39898">MKRKLVGLFVFTCVLILALAGCVKEQPPLGSDGQPIVAATSKPTAVTKTKATPVKKTVKRNGKLKIALIAEFTTGTHASQYINGVKQGAKKAGVDLRISDANNDQSKMASYLDTAINEHVDGILIKHGRTETLQPGVKRAIKAGIPVVAFDVELNVPGVTTVDQDDYMMALMGLKQMAQDLNGEGNIVYIFVGGFAPMEKRNQVYNLMMHRYPGLKEVARFGNATENTSLDTQNKMEAILKRYPNKGDIKAIWAPWDEFAKGATRAIKEAGRDEIKVYGIDLSDEDLQMMQQANSPWKASAAANPAAVGEKQLNLLIDKLSGKNIPRYYSFDPVLVTQDQLPNQTINMDQLGQYVKDWNKNDQ</sequence>
<dbReference type="PROSITE" id="PS51257">
    <property type="entry name" value="PROKAR_LIPOPROTEIN"/>
    <property type="match status" value="1"/>
</dbReference>
<dbReference type="GO" id="GO:0030246">
    <property type="term" value="F:carbohydrate binding"/>
    <property type="evidence" value="ECO:0007669"/>
    <property type="project" value="TreeGrafter"/>
</dbReference>
<dbReference type="PANTHER" id="PTHR30036">
    <property type="entry name" value="D-XYLOSE-BINDING PERIPLASMIC PROTEIN"/>
    <property type="match status" value="1"/>
</dbReference>
<keyword evidence="3" id="KW-0732">Signal</keyword>
<dbReference type="CDD" id="cd06305">
    <property type="entry name" value="PBP1_methylthioribose_binding-like"/>
    <property type="match status" value="1"/>
</dbReference>
<comment type="similarity">
    <text evidence="2">Belongs to the bacterial solute-binding protein 2 family.</text>
</comment>